<dbReference type="Gene3D" id="3.40.50.720">
    <property type="entry name" value="NAD(P)-binding Rossmann-like Domain"/>
    <property type="match status" value="1"/>
</dbReference>
<gene>
    <name evidence="2" type="ORF">ASPFODRAFT_65853</name>
</gene>
<protein>
    <submittedName>
        <fullName evidence="2">Uncharacterized protein</fullName>
    </submittedName>
</protein>
<name>A0A1M3T1G4_ASPLC</name>
<keyword evidence="1" id="KW-1133">Transmembrane helix</keyword>
<evidence type="ECO:0000256" key="1">
    <source>
        <dbReference type="SAM" id="Phobius"/>
    </source>
</evidence>
<accession>A0A1M3T1G4</accession>
<dbReference type="AlphaFoldDB" id="A0A1M3T1G4"/>
<dbReference type="VEuPathDB" id="FungiDB:ASPFODRAFT_65853"/>
<reference evidence="3" key="1">
    <citation type="journal article" date="2017" name="Genome Biol.">
        <title>Comparative genomics reveals high biological diversity and specific adaptations in the industrially and medically important fungal genus Aspergillus.</title>
        <authorList>
            <person name="de Vries R.P."/>
            <person name="Riley R."/>
            <person name="Wiebenga A."/>
            <person name="Aguilar-Osorio G."/>
            <person name="Amillis S."/>
            <person name="Uchima C.A."/>
            <person name="Anderluh G."/>
            <person name="Asadollahi M."/>
            <person name="Askin M."/>
            <person name="Barry K."/>
            <person name="Battaglia E."/>
            <person name="Bayram O."/>
            <person name="Benocci T."/>
            <person name="Braus-Stromeyer S.A."/>
            <person name="Caldana C."/>
            <person name="Canovas D."/>
            <person name="Cerqueira G.C."/>
            <person name="Chen F."/>
            <person name="Chen W."/>
            <person name="Choi C."/>
            <person name="Clum A."/>
            <person name="Dos Santos R.A."/>
            <person name="Damasio A.R."/>
            <person name="Diallinas G."/>
            <person name="Emri T."/>
            <person name="Fekete E."/>
            <person name="Flipphi M."/>
            <person name="Freyberg S."/>
            <person name="Gallo A."/>
            <person name="Gournas C."/>
            <person name="Habgood R."/>
            <person name="Hainaut M."/>
            <person name="Harispe M.L."/>
            <person name="Henrissat B."/>
            <person name="Hilden K.S."/>
            <person name="Hope R."/>
            <person name="Hossain A."/>
            <person name="Karabika E."/>
            <person name="Karaffa L."/>
            <person name="Karanyi Z."/>
            <person name="Krasevec N."/>
            <person name="Kuo A."/>
            <person name="Kusch H."/>
            <person name="LaButti K."/>
            <person name="Lagendijk E.L."/>
            <person name="Lapidus A."/>
            <person name="Levasseur A."/>
            <person name="Lindquist E."/>
            <person name="Lipzen A."/>
            <person name="Logrieco A.F."/>
            <person name="MacCabe A."/>
            <person name="Maekelae M.R."/>
            <person name="Malavazi I."/>
            <person name="Melin P."/>
            <person name="Meyer V."/>
            <person name="Mielnichuk N."/>
            <person name="Miskei M."/>
            <person name="Molnar A.P."/>
            <person name="Mule G."/>
            <person name="Ngan C.Y."/>
            <person name="Orejas M."/>
            <person name="Orosz E."/>
            <person name="Ouedraogo J.P."/>
            <person name="Overkamp K.M."/>
            <person name="Park H.-S."/>
            <person name="Perrone G."/>
            <person name="Piumi F."/>
            <person name="Punt P.J."/>
            <person name="Ram A.F."/>
            <person name="Ramon A."/>
            <person name="Rauscher S."/>
            <person name="Record E."/>
            <person name="Riano-Pachon D.M."/>
            <person name="Robert V."/>
            <person name="Roehrig J."/>
            <person name="Ruller R."/>
            <person name="Salamov A."/>
            <person name="Salih N.S."/>
            <person name="Samson R.A."/>
            <person name="Sandor E."/>
            <person name="Sanguinetti M."/>
            <person name="Schuetze T."/>
            <person name="Sepcic K."/>
            <person name="Shelest E."/>
            <person name="Sherlock G."/>
            <person name="Sophianopoulou V."/>
            <person name="Squina F.M."/>
            <person name="Sun H."/>
            <person name="Susca A."/>
            <person name="Todd R.B."/>
            <person name="Tsang A."/>
            <person name="Unkles S.E."/>
            <person name="van de Wiele N."/>
            <person name="van Rossen-Uffink D."/>
            <person name="Oliveira J.V."/>
            <person name="Vesth T.C."/>
            <person name="Visser J."/>
            <person name="Yu J.-H."/>
            <person name="Zhou M."/>
            <person name="Andersen M.R."/>
            <person name="Archer D.B."/>
            <person name="Baker S.E."/>
            <person name="Benoit I."/>
            <person name="Brakhage A.A."/>
            <person name="Braus G.H."/>
            <person name="Fischer R."/>
            <person name="Frisvad J.C."/>
            <person name="Goldman G.H."/>
            <person name="Houbraken J."/>
            <person name="Oakley B."/>
            <person name="Pocsi I."/>
            <person name="Scazzocchio C."/>
            <person name="Seiboth B."/>
            <person name="vanKuyk P.A."/>
            <person name="Wortman J."/>
            <person name="Dyer P.S."/>
            <person name="Grigoriev I.V."/>
        </authorList>
    </citation>
    <scope>NUCLEOTIDE SEQUENCE [LARGE SCALE GENOMIC DNA]</scope>
    <source>
        <strain evidence="3">CBS 106.47</strain>
    </source>
</reference>
<feature type="transmembrane region" description="Helical" evidence="1">
    <location>
        <begin position="47"/>
        <end position="68"/>
    </location>
</feature>
<evidence type="ECO:0000313" key="2">
    <source>
        <dbReference type="EMBL" id="OJZ80590.1"/>
    </source>
</evidence>
<sequence length="183" mass="21368">MTENKIIIKLISCSYYYGFLTQDSVYNIFQLYSITAELLVIKILELLIFKQAVIFLLAILIISIGLYCKNYLNLSFSEVDNIKSTDKIFLIWNSIFLLVVILGLTIFTTIFKANREFIKLFNIYTVFNYRSFTVIEDISYIFRDLNFVGIYNIIIKKLSFTAISEIFNMLNSKIFIISILPCN</sequence>
<dbReference type="Gene3D" id="3.90.180.10">
    <property type="entry name" value="Medium-chain alcohol dehydrogenases, catalytic domain"/>
    <property type="match status" value="1"/>
</dbReference>
<proteinExistence type="predicted"/>
<organism evidence="2 3">
    <name type="scientific">Aspergillus luchuensis (strain CBS 106.47)</name>
    <dbReference type="NCBI Taxonomy" id="1137211"/>
    <lineage>
        <taxon>Eukaryota</taxon>
        <taxon>Fungi</taxon>
        <taxon>Dikarya</taxon>
        <taxon>Ascomycota</taxon>
        <taxon>Pezizomycotina</taxon>
        <taxon>Eurotiomycetes</taxon>
        <taxon>Eurotiomycetidae</taxon>
        <taxon>Eurotiales</taxon>
        <taxon>Aspergillaceae</taxon>
        <taxon>Aspergillus</taxon>
        <taxon>Aspergillus subgen. Circumdati</taxon>
    </lineage>
</organism>
<dbReference type="Proteomes" id="UP000184063">
    <property type="component" value="Unassembled WGS sequence"/>
</dbReference>
<keyword evidence="1" id="KW-0472">Membrane</keyword>
<dbReference type="EMBL" id="KV878254">
    <property type="protein sequence ID" value="OJZ80590.1"/>
    <property type="molecule type" value="Genomic_DNA"/>
</dbReference>
<keyword evidence="1" id="KW-0812">Transmembrane</keyword>
<feature type="transmembrane region" description="Helical" evidence="1">
    <location>
        <begin position="88"/>
        <end position="111"/>
    </location>
</feature>
<evidence type="ECO:0000313" key="3">
    <source>
        <dbReference type="Proteomes" id="UP000184063"/>
    </source>
</evidence>